<feature type="compositionally biased region" description="Basic residues" evidence="2">
    <location>
        <begin position="327"/>
        <end position="337"/>
    </location>
</feature>
<name>A0AAE1I0U9_9NEOP</name>
<dbReference type="PROSITE" id="PS50174">
    <property type="entry name" value="G_PATCH"/>
    <property type="match status" value="1"/>
</dbReference>
<feature type="compositionally biased region" description="Basic and acidic residues" evidence="2">
    <location>
        <begin position="171"/>
        <end position="183"/>
    </location>
</feature>
<dbReference type="SMART" id="SM00443">
    <property type="entry name" value="G_patch"/>
    <property type="match status" value="1"/>
</dbReference>
<feature type="domain" description="G-patch" evidence="3">
    <location>
        <begin position="50"/>
        <end position="96"/>
    </location>
</feature>
<reference evidence="4" key="2">
    <citation type="journal article" date="2023" name="BMC Genomics">
        <title>Pest status, molecular evolution, and epigenetic factors derived from the genome assembly of Frankliniella fusca, a thysanopteran phytovirus vector.</title>
        <authorList>
            <person name="Catto M.A."/>
            <person name="Labadie P.E."/>
            <person name="Jacobson A.L."/>
            <person name="Kennedy G.G."/>
            <person name="Srinivasan R."/>
            <person name="Hunt B.G."/>
        </authorList>
    </citation>
    <scope>NUCLEOTIDE SEQUENCE</scope>
    <source>
        <strain evidence="4">PL_HMW_Pooled</strain>
    </source>
</reference>
<dbReference type="Pfam" id="PF01585">
    <property type="entry name" value="G-patch"/>
    <property type="match status" value="1"/>
</dbReference>
<evidence type="ECO:0000256" key="2">
    <source>
        <dbReference type="SAM" id="MobiDB-lite"/>
    </source>
</evidence>
<dbReference type="GO" id="GO:0005730">
    <property type="term" value="C:nucleolus"/>
    <property type="evidence" value="ECO:0007669"/>
    <property type="project" value="TreeGrafter"/>
</dbReference>
<gene>
    <name evidence="4" type="ORF">KUF71_005298</name>
</gene>
<sequence length="337" mass="37602">MTHTPHPPSPHLKLVYSHYNINGTECGALCTCVTRGQGFLVITHSLAFLSMDFAKRQLEKYGWSEGQGLGKNSTGITTALKPKVKLNTAGIGHDPAQEFTYRWWEDAFNSAASNINIEKTQEGIEVKTVSEDSTEISAVKRAKIKRDKMQYGAFVKRETLTKGGSVVPPENKSDPIEEAESRVPKLPPTLNDEQLFQACGGLTAHKAARHGHKLSGKLQRVKEQEEAFLKAYQNKGDGSTKKGSYELLSECVEEKSTEMSKKKKVREEVDEIILSETDDSTKLRKKNKKKERTSIGKTEETNSSSGKIKKQKLSEGNVDKKMDSKNTSKKRKKEKNL</sequence>
<evidence type="ECO:0000259" key="3">
    <source>
        <dbReference type="PROSITE" id="PS50174"/>
    </source>
</evidence>
<feature type="region of interest" description="Disordered" evidence="2">
    <location>
        <begin position="162"/>
        <end position="188"/>
    </location>
</feature>
<protein>
    <recommendedName>
        <fullName evidence="1">G patch domain-containing protein 4</fullName>
    </recommendedName>
</protein>
<organism evidence="4 5">
    <name type="scientific">Frankliniella fusca</name>
    <dbReference type="NCBI Taxonomy" id="407009"/>
    <lineage>
        <taxon>Eukaryota</taxon>
        <taxon>Metazoa</taxon>
        <taxon>Ecdysozoa</taxon>
        <taxon>Arthropoda</taxon>
        <taxon>Hexapoda</taxon>
        <taxon>Insecta</taxon>
        <taxon>Pterygota</taxon>
        <taxon>Neoptera</taxon>
        <taxon>Paraneoptera</taxon>
        <taxon>Thysanoptera</taxon>
        <taxon>Terebrantia</taxon>
        <taxon>Thripoidea</taxon>
        <taxon>Thripidae</taxon>
        <taxon>Frankliniella</taxon>
    </lineage>
</organism>
<proteinExistence type="predicted"/>
<feature type="compositionally biased region" description="Basic and acidic residues" evidence="2">
    <location>
        <begin position="317"/>
        <end position="326"/>
    </location>
</feature>
<reference evidence="4" key="1">
    <citation type="submission" date="2021-07" db="EMBL/GenBank/DDBJ databases">
        <authorList>
            <person name="Catto M.A."/>
            <person name="Jacobson A."/>
            <person name="Kennedy G."/>
            <person name="Labadie P."/>
            <person name="Hunt B.G."/>
            <person name="Srinivasan R."/>
        </authorList>
    </citation>
    <scope>NUCLEOTIDE SEQUENCE</scope>
    <source>
        <strain evidence="4">PL_HMW_Pooled</strain>
        <tissue evidence="4">Head</tissue>
    </source>
</reference>
<dbReference type="InterPro" id="IPR050656">
    <property type="entry name" value="PINX1"/>
</dbReference>
<dbReference type="PANTHER" id="PTHR23149">
    <property type="entry name" value="G PATCH DOMAIN CONTAINING PROTEIN"/>
    <property type="match status" value="1"/>
</dbReference>
<dbReference type="EMBL" id="JAHWGI010001411">
    <property type="protein sequence ID" value="KAK3930564.1"/>
    <property type="molecule type" value="Genomic_DNA"/>
</dbReference>
<feature type="region of interest" description="Disordered" evidence="2">
    <location>
        <begin position="252"/>
        <end position="337"/>
    </location>
</feature>
<evidence type="ECO:0000313" key="5">
    <source>
        <dbReference type="Proteomes" id="UP001219518"/>
    </source>
</evidence>
<dbReference type="PANTHER" id="PTHR23149:SF9">
    <property type="entry name" value="G PATCH DOMAIN-CONTAINING PROTEIN 4"/>
    <property type="match status" value="1"/>
</dbReference>
<dbReference type="Proteomes" id="UP001219518">
    <property type="component" value="Unassembled WGS sequence"/>
</dbReference>
<dbReference type="GO" id="GO:0003676">
    <property type="term" value="F:nucleic acid binding"/>
    <property type="evidence" value="ECO:0007669"/>
    <property type="project" value="InterPro"/>
</dbReference>
<comment type="caution">
    <text evidence="4">The sequence shown here is derived from an EMBL/GenBank/DDBJ whole genome shotgun (WGS) entry which is preliminary data.</text>
</comment>
<evidence type="ECO:0000256" key="1">
    <source>
        <dbReference type="ARBA" id="ARBA00040365"/>
    </source>
</evidence>
<dbReference type="AlphaFoldDB" id="A0AAE1I0U9"/>
<dbReference type="InterPro" id="IPR000467">
    <property type="entry name" value="G_patch_dom"/>
</dbReference>
<feature type="compositionally biased region" description="Acidic residues" evidence="2">
    <location>
        <begin position="268"/>
        <end position="278"/>
    </location>
</feature>
<accession>A0AAE1I0U9</accession>
<keyword evidence="5" id="KW-1185">Reference proteome</keyword>
<evidence type="ECO:0000313" key="4">
    <source>
        <dbReference type="EMBL" id="KAK3930564.1"/>
    </source>
</evidence>